<proteinExistence type="predicted"/>
<evidence type="ECO:0000313" key="1">
    <source>
        <dbReference type="EMBL" id="CAN0421217.1"/>
    </source>
</evidence>
<dbReference type="EMBL" id="OX596087">
    <property type="protein sequence ID" value="CAN0421217.1"/>
    <property type="molecule type" value="Genomic_DNA"/>
</dbReference>
<protein>
    <submittedName>
        <fullName evidence="1">Uncharacterized protein</fullName>
    </submittedName>
</protein>
<name>A0AC59ZHH0_RANTA</name>
<gene>
    <name evidence="1" type="ORF">MRATA1EN22A_LOCUS18274</name>
</gene>
<dbReference type="Proteomes" id="UP001162501">
    <property type="component" value="Chromosome 3"/>
</dbReference>
<reference evidence="1" key="2">
    <citation type="submission" date="2025-03" db="EMBL/GenBank/DDBJ databases">
        <authorList>
            <consortium name="ELIXIR-Norway"/>
            <consortium name="Elixir Norway"/>
        </authorList>
    </citation>
    <scope>NUCLEOTIDE SEQUENCE</scope>
</reference>
<evidence type="ECO:0000313" key="2">
    <source>
        <dbReference type="Proteomes" id="UP001162501"/>
    </source>
</evidence>
<sequence>MEAPRPNRGSAPPQPWKRPAPSLVLSPFRESPPTTAPSLTWPLPSLASPPRARLQPPQRSPVATADSLEAGVGVGSTSCG</sequence>
<accession>A0AC59ZHH0</accession>
<organism evidence="1 2">
    <name type="scientific">Rangifer tarandus platyrhynchus</name>
    <name type="common">Svalbard reindeer</name>
    <dbReference type="NCBI Taxonomy" id="3082113"/>
    <lineage>
        <taxon>Eukaryota</taxon>
        <taxon>Metazoa</taxon>
        <taxon>Chordata</taxon>
        <taxon>Craniata</taxon>
        <taxon>Vertebrata</taxon>
        <taxon>Euteleostomi</taxon>
        <taxon>Mammalia</taxon>
        <taxon>Eutheria</taxon>
        <taxon>Laurasiatheria</taxon>
        <taxon>Artiodactyla</taxon>
        <taxon>Ruminantia</taxon>
        <taxon>Pecora</taxon>
        <taxon>Cervidae</taxon>
        <taxon>Odocoileinae</taxon>
        <taxon>Rangifer</taxon>
    </lineage>
</organism>
<reference evidence="1" key="1">
    <citation type="submission" date="2023-05" db="EMBL/GenBank/DDBJ databases">
        <authorList>
            <consortium name="ELIXIR-Norway"/>
        </authorList>
    </citation>
    <scope>NUCLEOTIDE SEQUENCE</scope>
</reference>